<evidence type="ECO:0000256" key="1">
    <source>
        <dbReference type="SAM" id="MobiDB-lite"/>
    </source>
</evidence>
<protein>
    <submittedName>
        <fullName evidence="2">Uncharacterized protein</fullName>
    </submittedName>
</protein>
<name>A0A7I7XYA0_9MYCO</name>
<evidence type="ECO:0000313" key="2">
    <source>
        <dbReference type="EMBL" id="BBZ34320.1"/>
    </source>
</evidence>
<organism evidence="2 3">
    <name type="scientific">Mycolicibacterium confluentis</name>
    <dbReference type="NCBI Taxonomy" id="28047"/>
    <lineage>
        <taxon>Bacteria</taxon>
        <taxon>Bacillati</taxon>
        <taxon>Actinomycetota</taxon>
        <taxon>Actinomycetes</taxon>
        <taxon>Mycobacteriales</taxon>
        <taxon>Mycobacteriaceae</taxon>
        <taxon>Mycolicibacterium</taxon>
    </lineage>
</organism>
<proteinExistence type="predicted"/>
<dbReference type="Proteomes" id="UP000466931">
    <property type="component" value="Chromosome"/>
</dbReference>
<accession>A0A7I7XYA0</accession>
<feature type="region of interest" description="Disordered" evidence="1">
    <location>
        <begin position="52"/>
        <end position="76"/>
    </location>
</feature>
<dbReference type="AlphaFoldDB" id="A0A7I7XYA0"/>
<gene>
    <name evidence="2" type="ORF">MCNF_29250</name>
</gene>
<evidence type="ECO:0000313" key="3">
    <source>
        <dbReference type="Proteomes" id="UP000466931"/>
    </source>
</evidence>
<reference evidence="2" key="1">
    <citation type="journal article" date="2019" name="Emerg. Microbes Infect.">
        <title>Comprehensive subspecies identification of 175 nontuberculous mycobacteria species based on 7547 genomic profiles.</title>
        <authorList>
            <person name="Matsumoto Y."/>
            <person name="Kinjo T."/>
            <person name="Motooka D."/>
            <person name="Nabeya D."/>
            <person name="Jung N."/>
            <person name="Uechi K."/>
            <person name="Horii T."/>
            <person name="Iida T."/>
            <person name="Fujita J."/>
            <person name="Nakamura S."/>
        </authorList>
    </citation>
    <scope>NUCLEOTIDE SEQUENCE [LARGE SCALE GENOMIC DNA]</scope>
    <source>
        <strain evidence="2">JCM 13671</strain>
    </source>
</reference>
<keyword evidence="3" id="KW-1185">Reference proteome</keyword>
<sequence length="76" mass="8456">MQADRARTARMAWLQRADRDGRIDSLARPHGRAYRFIAGAQAAGMCQRDDVAARQNPGEHHGCRSRGVDDLIDRPG</sequence>
<reference evidence="2" key="2">
    <citation type="submission" date="2020-02" db="EMBL/GenBank/DDBJ databases">
        <authorList>
            <person name="Matsumoto Y."/>
            <person name="Motooka D."/>
            <person name="Nakamura S."/>
        </authorList>
    </citation>
    <scope>NUCLEOTIDE SEQUENCE</scope>
    <source>
        <strain evidence="2">JCM 13671</strain>
    </source>
</reference>
<dbReference type="EMBL" id="AP022612">
    <property type="protein sequence ID" value="BBZ34320.1"/>
    <property type="molecule type" value="Genomic_DNA"/>
</dbReference>